<dbReference type="WBParaSite" id="ACRNAN_scaffold2168.g31049.t1">
    <property type="protein sequence ID" value="ACRNAN_scaffold2168.g31049.t1"/>
    <property type="gene ID" value="ACRNAN_scaffold2168.g31049"/>
</dbReference>
<dbReference type="Proteomes" id="UP000887540">
    <property type="component" value="Unplaced"/>
</dbReference>
<dbReference type="PANTHER" id="PTHR31389:SF4">
    <property type="entry name" value="LD39211P"/>
    <property type="match status" value="1"/>
</dbReference>
<organism evidence="1 2">
    <name type="scientific">Acrobeloides nanus</name>
    <dbReference type="NCBI Taxonomy" id="290746"/>
    <lineage>
        <taxon>Eukaryota</taxon>
        <taxon>Metazoa</taxon>
        <taxon>Ecdysozoa</taxon>
        <taxon>Nematoda</taxon>
        <taxon>Chromadorea</taxon>
        <taxon>Rhabditida</taxon>
        <taxon>Tylenchina</taxon>
        <taxon>Cephalobomorpha</taxon>
        <taxon>Cephaloboidea</taxon>
        <taxon>Cephalobidae</taxon>
        <taxon>Acrobeloides</taxon>
    </lineage>
</organism>
<dbReference type="Pfam" id="PF07801">
    <property type="entry name" value="DUF1647"/>
    <property type="match status" value="1"/>
</dbReference>
<reference evidence="2" key="1">
    <citation type="submission" date="2022-11" db="UniProtKB">
        <authorList>
            <consortium name="WormBaseParasite"/>
        </authorList>
    </citation>
    <scope>IDENTIFICATION</scope>
</reference>
<dbReference type="InterPro" id="IPR012444">
    <property type="entry name" value="DUF1647"/>
</dbReference>
<keyword evidence="1" id="KW-1185">Reference proteome</keyword>
<evidence type="ECO:0000313" key="2">
    <source>
        <dbReference type="WBParaSite" id="ACRNAN_scaffold2168.g31049.t1"/>
    </source>
</evidence>
<protein>
    <submittedName>
        <fullName evidence="2">Uncharacterized protein</fullName>
    </submittedName>
</protein>
<accession>A0A914DC96</accession>
<dbReference type="PANTHER" id="PTHR31389">
    <property type="entry name" value="LD39211P"/>
    <property type="match status" value="1"/>
</dbReference>
<dbReference type="AlphaFoldDB" id="A0A914DC96"/>
<proteinExistence type="predicted"/>
<sequence length="201" mass="23742">MSKMSRWSRRINFILVLSLFLYIVIRYIKQVPINCFDEDYKNAFGNPYFLLNNTSLDNTSFCDDELMVYDHPTPTYNLTGQKFNCKLLKILKRYNLTNEYTTPSLKKIYPQNVAFALGATESHYKYARAAIHNIREKFGPENRIIFYDLGGVMENLDQVKELKTVCNLELRKFNFEILPEENHRMPFFGDILYFLNLGNVQ</sequence>
<name>A0A914DC96_9BILA</name>
<evidence type="ECO:0000313" key="1">
    <source>
        <dbReference type="Proteomes" id="UP000887540"/>
    </source>
</evidence>